<organism evidence="3 4">
    <name type="scientific">Solanum commersonii</name>
    <name type="common">Commerson's wild potato</name>
    <name type="synonym">Commerson's nightshade</name>
    <dbReference type="NCBI Taxonomy" id="4109"/>
    <lineage>
        <taxon>Eukaryota</taxon>
        <taxon>Viridiplantae</taxon>
        <taxon>Streptophyta</taxon>
        <taxon>Embryophyta</taxon>
        <taxon>Tracheophyta</taxon>
        <taxon>Spermatophyta</taxon>
        <taxon>Magnoliopsida</taxon>
        <taxon>eudicotyledons</taxon>
        <taxon>Gunneridae</taxon>
        <taxon>Pentapetalae</taxon>
        <taxon>asterids</taxon>
        <taxon>lamiids</taxon>
        <taxon>Solanales</taxon>
        <taxon>Solanaceae</taxon>
        <taxon>Solanoideae</taxon>
        <taxon>Solaneae</taxon>
        <taxon>Solanum</taxon>
    </lineage>
</organism>
<feature type="domain" description="DUF7746" evidence="2">
    <location>
        <begin position="1"/>
        <end position="33"/>
    </location>
</feature>
<dbReference type="OrthoDB" id="1735266at2759"/>
<feature type="compositionally biased region" description="Acidic residues" evidence="1">
    <location>
        <begin position="260"/>
        <end position="274"/>
    </location>
</feature>
<evidence type="ECO:0000313" key="3">
    <source>
        <dbReference type="EMBL" id="KAG5619552.1"/>
    </source>
</evidence>
<protein>
    <recommendedName>
        <fullName evidence="2">DUF7746 domain-containing protein</fullName>
    </recommendedName>
</protein>
<evidence type="ECO:0000256" key="1">
    <source>
        <dbReference type="SAM" id="MobiDB-lite"/>
    </source>
</evidence>
<reference evidence="3 4" key="1">
    <citation type="submission" date="2020-09" db="EMBL/GenBank/DDBJ databases">
        <title>De no assembly of potato wild relative species, Solanum commersonii.</title>
        <authorList>
            <person name="Cho K."/>
        </authorList>
    </citation>
    <scope>NUCLEOTIDE SEQUENCE [LARGE SCALE GENOMIC DNA]</scope>
    <source>
        <strain evidence="3">LZ3.2</strain>
        <tissue evidence="3">Leaf</tissue>
    </source>
</reference>
<name>A0A9J6A598_SOLCO</name>
<feature type="region of interest" description="Disordered" evidence="1">
    <location>
        <begin position="258"/>
        <end position="284"/>
    </location>
</feature>
<keyword evidence="4" id="KW-1185">Reference proteome</keyword>
<sequence>MIIAIFTRQLRGWWDNYMSIEAKAAIVNAIAGNEGVDNLGMALVRNREDTVYTLVLTILKHFNGRFTNQYETVRSLLNGLRCRHLGEFSWYKDTYLNRVMELPENGLEHWKGKFIDGFPIYLLNKLKNSDESAMGYSLQHLHFWKVNRSMHSRRIDRLREKSQLGDFCTQFGLPNIATKGTRPRDSNEGLRRNGKRKDRKSNRFTKNRSRRELAKIKCYKGGKFGRITPNCKLEKLKTLELNEDIHDKLYSFLYTSGSESDYDSESSSENEVDQPESSGNNQPATIDAFKCQCDICYYEND</sequence>
<dbReference type="PANTHER" id="PTHR33054">
    <property type="entry name" value="CCHC-TYPE DOMAIN-CONTAINING PROTEIN"/>
    <property type="match status" value="1"/>
</dbReference>
<gene>
    <name evidence="3" type="ORF">H5410_004770</name>
</gene>
<dbReference type="PANTHER" id="PTHR33054:SF12">
    <property type="entry name" value="ZINC KNUCKLE FAMILY PROTEIN"/>
    <property type="match status" value="1"/>
</dbReference>
<feature type="compositionally biased region" description="Basic residues" evidence="1">
    <location>
        <begin position="192"/>
        <end position="206"/>
    </location>
</feature>
<comment type="caution">
    <text evidence="3">The sequence shown here is derived from an EMBL/GenBank/DDBJ whole genome shotgun (WGS) entry which is preliminary data.</text>
</comment>
<dbReference type="AlphaFoldDB" id="A0A9J6A598"/>
<dbReference type="InterPro" id="IPR056648">
    <property type="entry name" value="DUF7746"/>
</dbReference>
<dbReference type="EMBL" id="JACXVP010000002">
    <property type="protein sequence ID" value="KAG5619552.1"/>
    <property type="molecule type" value="Genomic_DNA"/>
</dbReference>
<accession>A0A9J6A598</accession>
<feature type="compositionally biased region" description="Basic and acidic residues" evidence="1">
    <location>
        <begin position="182"/>
        <end position="191"/>
    </location>
</feature>
<feature type="region of interest" description="Disordered" evidence="1">
    <location>
        <begin position="175"/>
        <end position="206"/>
    </location>
</feature>
<dbReference type="Proteomes" id="UP000824120">
    <property type="component" value="Chromosome 2"/>
</dbReference>
<evidence type="ECO:0000259" key="2">
    <source>
        <dbReference type="Pfam" id="PF24925"/>
    </source>
</evidence>
<feature type="compositionally biased region" description="Polar residues" evidence="1">
    <location>
        <begin position="275"/>
        <end position="284"/>
    </location>
</feature>
<proteinExistence type="predicted"/>
<evidence type="ECO:0000313" key="4">
    <source>
        <dbReference type="Proteomes" id="UP000824120"/>
    </source>
</evidence>
<dbReference type="Pfam" id="PF24925">
    <property type="entry name" value="DUF7746"/>
    <property type="match status" value="1"/>
</dbReference>